<feature type="binding site" evidence="10">
    <location>
        <position position="339"/>
    </location>
    <ligand>
        <name>FMN</name>
        <dbReference type="ChEBI" id="CHEBI:58210"/>
    </ligand>
</feature>
<dbReference type="EC" id="1.1.3.15" evidence="2"/>
<dbReference type="InterPro" id="IPR008259">
    <property type="entry name" value="FMN_hydac_DH_AS"/>
</dbReference>
<dbReference type="InterPro" id="IPR012133">
    <property type="entry name" value="Alpha-hydoxy_acid_DH_FMN"/>
</dbReference>
<feature type="active site" description="Proton acceptor" evidence="9">
    <location>
        <position position="341"/>
    </location>
</feature>
<evidence type="ECO:0000256" key="9">
    <source>
        <dbReference type="PIRSR" id="PIRSR000138-1"/>
    </source>
</evidence>
<evidence type="ECO:0000313" key="12">
    <source>
        <dbReference type="EMBL" id="ELK34556.1"/>
    </source>
</evidence>
<dbReference type="Proteomes" id="UP000010556">
    <property type="component" value="Unassembled WGS sequence"/>
</dbReference>
<feature type="domain" description="FMN hydroxy acid dehydrogenase" evidence="11">
    <location>
        <begin position="1"/>
        <end position="446"/>
    </location>
</feature>
<protein>
    <recommendedName>
        <fullName evidence="2">(S)-2-hydroxy-acid oxidase</fullName>
        <ecNumber evidence="2">1.1.3.15</ecNumber>
    </recommendedName>
</protein>
<feature type="binding site" evidence="10">
    <location>
        <position position="211"/>
    </location>
    <ligand>
        <name>FMN</name>
        <dbReference type="ChEBI" id="CHEBI:58210"/>
    </ligand>
</feature>
<dbReference type="SUPFAM" id="SSF51395">
    <property type="entry name" value="FMN-linked oxidoreductases"/>
    <property type="match status" value="2"/>
</dbReference>
<evidence type="ECO:0000256" key="3">
    <source>
        <dbReference type="ARBA" id="ARBA00022630"/>
    </source>
</evidence>
<dbReference type="PROSITE" id="PS51349">
    <property type="entry name" value="FMN_HYDROXY_ACID_DH_2"/>
    <property type="match status" value="1"/>
</dbReference>
<evidence type="ECO:0000259" key="11">
    <source>
        <dbReference type="PROSITE" id="PS51349"/>
    </source>
</evidence>
<dbReference type="Gene3D" id="3.20.20.70">
    <property type="entry name" value="Aldolase class I"/>
    <property type="match status" value="1"/>
</dbReference>
<evidence type="ECO:0000256" key="6">
    <source>
        <dbReference type="ARBA" id="ARBA00024042"/>
    </source>
</evidence>
<dbReference type="InterPro" id="IPR037396">
    <property type="entry name" value="FMN_HAD"/>
</dbReference>
<evidence type="ECO:0000256" key="8">
    <source>
        <dbReference type="ARBA" id="ARBA00029327"/>
    </source>
</evidence>
<evidence type="ECO:0000256" key="4">
    <source>
        <dbReference type="ARBA" id="ARBA00022643"/>
    </source>
</evidence>
<dbReference type="GO" id="GO:0010181">
    <property type="term" value="F:FMN binding"/>
    <property type="evidence" value="ECO:0007669"/>
    <property type="project" value="InterPro"/>
</dbReference>
<evidence type="ECO:0000256" key="1">
    <source>
        <dbReference type="ARBA" id="ARBA00001917"/>
    </source>
</evidence>
<feature type="binding site" evidence="10">
    <location>
        <position position="213"/>
    </location>
    <ligand>
        <name>glyoxylate</name>
        <dbReference type="ChEBI" id="CHEBI:36655"/>
    </ligand>
</feature>
<evidence type="ECO:0000313" key="13">
    <source>
        <dbReference type="Proteomes" id="UP000010556"/>
    </source>
</evidence>
<gene>
    <name evidence="12" type="ORF">MDA_GLEAN10025054</name>
</gene>
<dbReference type="GO" id="GO:0005777">
    <property type="term" value="C:peroxisome"/>
    <property type="evidence" value="ECO:0007669"/>
    <property type="project" value="UniProtKB-ARBA"/>
</dbReference>
<dbReference type="PROSITE" id="PS00557">
    <property type="entry name" value="FMN_HYDROXY_ACID_DH_1"/>
    <property type="match status" value="1"/>
</dbReference>
<sequence>MFTRLVCISDYEQHAKSILQKSIYDYYRSGANDQETLADNMAAFSRWKLYPRMLRNVAEIDLSTSVLGQRVSMPICVGATAMQCMAHVDGELATVRGSQCMNMCTLQGTVGCEAAVGTGAGLSSSSVPRCEQQLPAPIASQEQVEVEKPKEQWGWQLLLAPADGAERSRPVPAASSGSCRSLGTGMMLSSWATSSIEEVAEAGGEALRWLQLYIYKDRDVTKQLVRRAERMGYKAIFVTVDTPYLGNRFDDVRNRFKLPPQLRMKNFESNDLAFSPKENFGDNSGLAAYVAKAIDPSISWEDIKWLRGLTSLPIVAKGILRGDDAREAVKHGLDGILVSNHGARQLDGVPATIDALPEIVEAVEGKVEVFLDGGVRKGTDVLKALALGAKAVFVGRPIIWGLASQGEKGVQDVLEILKEEFRLAMALSGCQNVKAIDKTLVRKNPLALSKI</sequence>
<feature type="binding site" evidence="10">
    <location>
        <position position="248"/>
    </location>
    <ligand>
        <name>glyoxylate</name>
        <dbReference type="ChEBI" id="CHEBI:36655"/>
    </ligand>
</feature>
<feature type="binding site" evidence="10">
    <location>
        <position position="341"/>
    </location>
    <ligand>
        <name>glyoxylate</name>
        <dbReference type="ChEBI" id="CHEBI:36655"/>
    </ligand>
</feature>
<evidence type="ECO:0000256" key="7">
    <source>
        <dbReference type="ARBA" id="ARBA00029325"/>
    </source>
</evidence>
<dbReference type="eggNOG" id="KOG0538">
    <property type="taxonomic scope" value="Eukaryota"/>
</dbReference>
<dbReference type="PANTHER" id="PTHR10578:SF107">
    <property type="entry name" value="2-HYDROXYACID OXIDASE 1"/>
    <property type="match status" value="1"/>
</dbReference>
<dbReference type="FunFam" id="3.20.20.70:FF:000056">
    <property type="entry name" value="hydroxyacid oxidase 2"/>
    <property type="match status" value="1"/>
</dbReference>
<comment type="similarity">
    <text evidence="6">Belongs to the FMN-dependent alpha-hydroxy acid dehydrogenase family.</text>
</comment>
<dbReference type="PIRSF" id="PIRSF000138">
    <property type="entry name" value="Al-hdrx_acd_dh"/>
    <property type="match status" value="1"/>
</dbReference>
<comment type="cofactor">
    <cofactor evidence="1">
        <name>FMN</name>
        <dbReference type="ChEBI" id="CHEBI:58210"/>
    </cofactor>
</comment>
<dbReference type="Pfam" id="PF01070">
    <property type="entry name" value="FMN_dh"/>
    <property type="match status" value="2"/>
</dbReference>
<accession>L5M860</accession>
<keyword evidence="4 10" id="KW-0288">FMN</keyword>
<evidence type="ECO:0000256" key="5">
    <source>
        <dbReference type="ARBA" id="ARBA00023002"/>
    </source>
</evidence>
<evidence type="ECO:0000256" key="10">
    <source>
        <dbReference type="PIRSR" id="PIRSR000138-2"/>
    </source>
</evidence>
<dbReference type="CDD" id="cd02809">
    <property type="entry name" value="alpha_hydroxyacid_oxid_FMN"/>
    <property type="match status" value="1"/>
</dbReference>
<feature type="binding site" evidence="10">
    <location>
        <position position="189"/>
    </location>
    <ligand>
        <name>FMN</name>
        <dbReference type="ChEBI" id="CHEBI:58210"/>
    </ligand>
</feature>
<feature type="binding site" evidence="10">
    <location>
        <position position="344"/>
    </location>
    <ligand>
        <name>glyoxylate</name>
        <dbReference type="ChEBI" id="CHEBI:36655"/>
    </ligand>
</feature>
<name>L5M860_MYODS</name>
<reference evidence="13" key="1">
    <citation type="journal article" date="2013" name="Science">
        <title>Comparative analysis of bat genomes provides insight into the evolution of flight and immunity.</title>
        <authorList>
            <person name="Zhang G."/>
            <person name="Cowled C."/>
            <person name="Shi Z."/>
            <person name="Huang Z."/>
            <person name="Bishop-Lilly K.A."/>
            <person name="Fang X."/>
            <person name="Wynne J.W."/>
            <person name="Xiong Z."/>
            <person name="Baker M.L."/>
            <person name="Zhao W."/>
            <person name="Tachedjian M."/>
            <person name="Zhu Y."/>
            <person name="Zhou P."/>
            <person name="Jiang X."/>
            <person name="Ng J."/>
            <person name="Yang L."/>
            <person name="Wu L."/>
            <person name="Xiao J."/>
            <person name="Feng Y."/>
            <person name="Chen Y."/>
            <person name="Sun X."/>
            <person name="Zhang Y."/>
            <person name="Marsh G.A."/>
            <person name="Crameri G."/>
            <person name="Broder C.C."/>
            <person name="Frey K.G."/>
            <person name="Wang L.F."/>
            <person name="Wang J."/>
        </authorList>
    </citation>
    <scope>NUCLEOTIDE SEQUENCE [LARGE SCALE GENOMIC DNA]</scope>
</reference>
<dbReference type="EMBL" id="KB103138">
    <property type="protein sequence ID" value="ELK34556.1"/>
    <property type="molecule type" value="Genomic_DNA"/>
</dbReference>
<evidence type="ECO:0000256" key="2">
    <source>
        <dbReference type="ARBA" id="ARBA00013087"/>
    </source>
</evidence>
<feature type="binding site" evidence="10">
    <location>
        <begin position="79"/>
        <end position="81"/>
    </location>
    <ligand>
        <name>FMN</name>
        <dbReference type="ChEBI" id="CHEBI:58210"/>
    </ligand>
</feature>
<feature type="binding site" evidence="10">
    <location>
        <position position="239"/>
    </location>
    <ligand>
        <name>FMN</name>
        <dbReference type="ChEBI" id="CHEBI:58210"/>
    </ligand>
</feature>
<comment type="catalytic activity">
    <reaction evidence="7">
        <text>a (2S)-2-hydroxycarboxylate + O2 = a 2-oxocarboxylate + H2O2</text>
        <dbReference type="Rhea" id="RHEA:16789"/>
        <dbReference type="ChEBI" id="CHEBI:15379"/>
        <dbReference type="ChEBI" id="CHEBI:16240"/>
        <dbReference type="ChEBI" id="CHEBI:35179"/>
        <dbReference type="ChEBI" id="CHEBI:58123"/>
        <dbReference type="EC" id="1.1.3.15"/>
    </reaction>
    <physiologicalReaction direction="left-to-right" evidence="7">
        <dbReference type="Rhea" id="RHEA:16790"/>
    </physiologicalReaction>
</comment>
<dbReference type="AlphaFoldDB" id="L5M860"/>
<comment type="catalytic activity">
    <reaction evidence="8">
        <text>2-hydroxyoctanoate + O2 = 2-oxooctanoate + H2O2</text>
        <dbReference type="Rhea" id="RHEA:67940"/>
        <dbReference type="ChEBI" id="CHEBI:15379"/>
        <dbReference type="ChEBI" id="CHEBI:16240"/>
        <dbReference type="ChEBI" id="CHEBI:133514"/>
        <dbReference type="ChEBI" id="CHEBI:176689"/>
    </reaction>
    <physiologicalReaction direction="left-to-right" evidence="8">
        <dbReference type="Rhea" id="RHEA:67941"/>
    </physiologicalReaction>
</comment>
<proteinExistence type="inferred from homology"/>
<keyword evidence="13" id="KW-1185">Reference proteome</keyword>
<organism evidence="12 13">
    <name type="scientific">Myotis davidii</name>
    <name type="common">David's myotis</name>
    <dbReference type="NCBI Taxonomy" id="225400"/>
    <lineage>
        <taxon>Eukaryota</taxon>
        <taxon>Metazoa</taxon>
        <taxon>Chordata</taxon>
        <taxon>Craniata</taxon>
        <taxon>Vertebrata</taxon>
        <taxon>Euteleostomi</taxon>
        <taxon>Mammalia</taxon>
        <taxon>Eutheria</taxon>
        <taxon>Laurasiatheria</taxon>
        <taxon>Chiroptera</taxon>
        <taxon>Yangochiroptera</taxon>
        <taxon>Vespertilionidae</taxon>
        <taxon>Myotis</taxon>
    </lineage>
</organism>
<dbReference type="InterPro" id="IPR013785">
    <property type="entry name" value="Aldolase_TIM"/>
</dbReference>
<keyword evidence="5" id="KW-0560">Oxidoreductase</keyword>
<keyword evidence="3 10" id="KW-0285">Flavoprotein</keyword>
<feature type="binding site" evidence="10">
    <location>
        <begin position="372"/>
        <end position="376"/>
    </location>
    <ligand>
        <name>FMN</name>
        <dbReference type="ChEBI" id="CHEBI:58210"/>
    </ligand>
</feature>
<feature type="binding site" evidence="10">
    <location>
        <begin position="395"/>
        <end position="396"/>
    </location>
    <ligand>
        <name>FMN</name>
        <dbReference type="ChEBI" id="CHEBI:58210"/>
    </ligand>
</feature>
<dbReference type="InterPro" id="IPR000262">
    <property type="entry name" value="FMN-dep_DH"/>
</dbReference>
<feature type="binding site" evidence="10">
    <location>
        <position position="26"/>
    </location>
    <ligand>
        <name>glyoxylate</name>
        <dbReference type="ChEBI" id="CHEBI:36655"/>
    </ligand>
</feature>
<dbReference type="GO" id="GO:0003973">
    <property type="term" value="F:(S)-2-hydroxy-acid oxidase activity"/>
    <property type="evidence" value="ECO:0007669"/>
    <property type="project" value="UniProtKB-EC"/>
</dbReference>
<feature type="binding site" evidence="10">
    <location>
        <position position="317"/>
    </location>
    <ligand>
        <name>FMN</name>
        <dbReference type="ChEBI" id="CHEBI:58210"/>
    </ligand>
</feature>
<dbReference type="PANTHER" id="PTHR10578">
    <property type="entry name" value="S -2-HYDROXY-ACID OXIDASE-RELATED"/>
    <property type="match status" value="1"/>
</dbReference>